<reference evidence="2" key="1">
    <citation type="journal article" date="2023" name="Mol. Phylogenet. Evol.">
        <title>Genome-scale phylogeny and comparative genomics of the fungal order Sordariales.</title>
        <authorList>
            <person name="Hensen N."/>
            <person name="Bonometti L."/>
            <person name="Westerberg I."/>
            <person name="Brannstrom I.O."/>
            <person name="Guillou S."/>
            <person name="Cros-Aarteil S."/>
            <person name="Calhoun S."/>
            <person name="Haridas S."/>
            <person name="Kuo A."/>
            <person name="Mondo S."/>
            <person name="Pangilinan J."/>
            <person name="Riley R."/>
            <person name="LaButti K."/>
            <person name="Andreopoulos B."/>
            <person name="Lipzen A."/>
            <person name="Chen C."/>
            <person name="Yan M."/>
            <person name="Daum C."/>
            <person name="Ng V."/>
            <person name="Clum A."/>
            <person name="Steindorff A."/>
            <person name="Ohm R.A."/>
            <person name="Martin F."/>
            <person name="Silar P."/>
            <person name="Natvig D.O."/>
            <person name="Lalanne C."/>
            <person name="Gautier V."/>
            <person name="Ament-Velasquez S.L."/>
            <person name="Kruys A."/>
            <person name="Hutchinson M.I."/>
            <person name="Powell A.J."/>
            <person name="Barry K."/>
            <person name="Miller A.N."/>
            <person name="Grigoriev I.V."/>
            <person name="Debuchy R."/>
            <person name="Gladieux P."/>
            <person name="Hiltunen Thoren M."/>
            <person name="Johannesson H."/>
        </authorList>
    </citation>
    <scope>NUCLEOTIDE SEQUENCE</scope>
    <source>
        <strain evidence="2">CBS 958.72</strain>
    </source>
</reference>
<name>A0AAE0K6S3_9PEZI</name>
<comment type="caution">
    <text evidence="2">The sequence shown here is derived from an EMBL/GenBank/DDBJ whole genome shotgun (WGS) entry which is preliminary data.</text>
</comment>
<evidence type="ECO:0000313" key="3">
    <source>
        <dbReference type="Proteomes" id="UP001287356"/>
    </source>
</evidence>
<evidence type="ECO:0000256" key="1">
    <source>
        <dbReference type="SAM" id="MobiDB-lite"/>
    </source>
</evidence>
<proteinExistence type="predicted"/>
<accession>A0AAE0K6S3</accession>
<reference evidence="2" key="2">
    <citation type="submission" date="2023-06" db="EMBL/GenBank/DDBJ databases">
        <authorList>
            <consortium name="Lawrence Berkeley National Laboratory"/>
            <person name="Haridas S."/>
            <person name="Hensen N."/>
            <person name="Bonometti L."/>
            <person name="Westerberg I."/>
            <person name="Brannstrom I.O."/>
            <person name="Guillou S."/>
            <person name="Cros-Aarteil S."/>
            <person name="Calhoun S."/>
            <person name="Kuo A."/>
            <person name="Mondo S."/>
            <person name="Pangilinan J."/>
            <person name="Riley R."/>
            <person name="Labutti K."/>
            <person name="Andreopoulos B."/>
            <person name="Lipzen A."/>
            <person name="Chen C."/>
            <person name="Yanf M."/>
            <person name="Daum C."/>
            <person name="Ng V."/>
            <person name="Clum A."/>
            <person name="Steindorff A."/>
            <person name="Ohm R."/>
            <person name="Martin F."/>
            <person name="Silar P."/>
            <person name="Natvig D."/>
            <person name="Lalanne C."/>
            <person name="Gautier V."/>
            <person name="Ament-Velasquez S.L."/>
            <person name="Kruys A."/>
            <person name="Hutchinson M.I."/>
            <person name="Powell A.J."/>
            <person name="Barry K."/>
            <person name="Miller A.N."/>
            <person name="Grigoriev I.V."/>
            <person name="Debuchy R."/>
            <person name="Gladieux P."/>
            <person name="Thoren M.H."/>
            <person name="Johannesson H."/>
        </authorList>
    </citation>
    <scope>NUCLEOTIDE SEQUENCE</scope>
    <source>
        <strain evidence="2">CBS 958.72</strain>
    </source>
</reference>
<feature type="compositionally biased region" description="Low complexity" evidence="1">
    <location>
        <begin position="281"/>
        <end position="295"/>
    </location>
</feature>
<evidence type="ECO:0000313" key="2">
    <source>
        <dbReference type="EMBL" id="KAK3370924.1"/>
    </source>
</evidence>
<gene>
    <name evidence="2" type="ORF">B0T24DRAFT_594796</name>
</gene>
<dbReference type="AlphaFoldDB" id="A0AAE0K6S3"/>
<dbReference type="EMBL" id="JAULSN010000005">
    <property type="protein sequence ID" value="KAK3370924.1"/>
    <property type="molecule type" value="Genomic_DNA"/>
</dbReference>
<protein>
    <submittedName>
        <fullName evidence="2">Uncharacterized protein</fullName>
    </submittedName>
</protein>
<organism evidence="2 3">
    <name type="scientific">Lasiosphaeria ovina</name>
    <dbReference type="NCBI Taxonomy" id="92902"/>
    <lineage>
        <taxon>Eukaryota</taxon>
        <taxon>Fungi</taxon>
        <taxon>Dikarya</taxon>
        <taxon>Ascomycota</taxon>
        <taxon>Pezizomycotina</taxon>
        <taxon>Sordariomycetes</taxon>
        <taxon>Sordariomycetidae</taxon>
        <taxon>Sordariales</taxon>
        <taxon>Lasiosphaeriaceae</taxon>
        <taxon>Lasiosphaeria</taxon>
    </lineage>
</organism>
<feature type="region of interest" description="Disordered" evidence="1">
    <location>
        <begin position="263"/>
        <end position="295"/>
    </location>
</feature>
<dbReference type="Proteomes" id="UP001287356">
    <property type="component" value="Unassembled WGS sequence"/>
</dbReference>
<keyword evidence="3" id="KW-1185">Reference proteome</keyword>
<sequence>MSSSNSPSDTPAGASDSESCPFEFVERLFGLRCPWREVPQCTYVHKRGGSICGVALPEEAWTAAEQTLGKMAPGGKMEMLLQQPRSFHLVELARATHCEGHRRFVADTVRRWLDLFHPLPPPPGSPVTEDSSMMDVARTWEDLLVPVHAEHTPDYTELVDMNMKMQLHVTQLNGAITHDLFESLEVTKKRFNEAEESRAATNKALAQERLLSQVLEQKLSEAQASLAASNGNVQQFRTEVTLLNNRLESMRLDSNGRHHVVVQAPPPGQPQYANHGPAGPSQQQSQAAAAQSAVASLQKLLKQRDKEIRRVEDQDEKIAELNSTVNTLLN</sequence>